<dbReference type="Gene3D" id="3.30.750.24">
    <property type="entry name" value="STAS domain"/>
    <property type="match status" value="1"/>
</dbReference>
<protein>
    <submittedName>
        <fullName evidence="2">Anti-anti-sigma regulatory factor</fullName>
    </submittedName>
</protein>
<dbReference type="Pfam" id="PF13466">
    <property type="entry name" value="STAS_2"/>
    <property type="match status" value="1"/>
</dbReference>
<gene>
    <name evidence="2" type="ORF">EV685_2559</name>
</gene>
<comment type="caution">
    <text evidence="2">The sequence shown here is derived from an EMBL/GenBank/DDBJ whole genome shotgun (WGS) entry which is preliminary data.</text>
</comment>
<evidence type="ECO:0000313" key="3">
    <source>
        <dbReference type="Proteomes" id="UP000293433"/>
    </source>
</evidence>
<dbReference type="AlphaFoldDB" id="A0A4Q7LGV4"/>
<keyword evidence="3" id="KW-1185">Reference proteome</keyword>
<dbReference type="RefSeq" id="WP_130482421.1">
    <property type="nucleotide sequence ID" value="NZ_SGWV01000010.1"/>
</dbReference>
<organism evidence="2 3">
    <name type="scientific">Sphaerotilus mobilis</name>
    <dbReference type="NCBI Taxonomy" id="47994"/>
    <lineage>
        <taxon>Bacteria</taxon>
        <taxon>Pseudomonadati</taxon>
        <taxon>Pseudomonadota</taxon>
        <taxon>Betaproteobacteria</taxon>
        <taxon>Burkholderiales</taxon>
        <taxon>Sphaerotilaceae</taxon>
        <taxon>Sphaerotilus</taxon>
    </lineage>
</organism>
<dbReference type="SUPFAM" id="SSF52091">
    <property type="entry name" value="SpoIIaa-like"/>
    <property type="match status" value="1"/>
</dbReference>
<dbReference type="Proteomes" id="UP000293433">
    <property type="component" value="Unassembled WGS sequence"/>
</dbReference>
<dbReference type="InterPro" id="IPR002645">
    <property type="entry name" value="STAS_dom"/>
</dbReference>
<dbReference type="InterPro" id="IPR058548">
    <property type="entry name" value="MlaB-like_STAS"/>
</dbReference>
<name>A0A4Q7LGV4_9BURK</name>
<dbReference type="InterPro" id="IPR036513">
    <property type="entry name" value="STAS_dom_sf"/>
</dbReference>
<dbReference type="InterPro" id="IPR052746">
    <property type="entry name" value="MlaB_ABC_Transporter"/>
</dbReference>
<evidence type="ECO:0000259" key="1">
    <source>
        <dbReference type="PROSITE" id="PS50801"/>
    </source>
</evidence>
<accession>A0A4Q7LGV4</accession>
<sequence length="121" mass="12498">MTTATTATTATTTSTPHFALPAELTIFTATETRDALLAALAGATDADAPLVVDAAAVIDVDGAGVQLLVALSRLCERDERSWRLQAPGDALVAACHTLGLSAWLDRHAVDEAAAAILEDTR</sequence>
<reference evidence="2 3" key="1">
    <citation type="submission" date="2019-02" db="EMBL/GenBank/DDBJ databases">
        <title>Genomic Encyclopedia of Type Strains, Phase IV (KMG-IV): sequencing the most valuable type-strain genomes for metagenomic binning, comparative biology and taxonomic classification.</title>
        <authorList>
            <person name="Goeker M."/>
        </authorList>
    </citation>
    <scope>NUCLEOTIDE SEQUENCE [LARGE SCALE GENOMIC DNA]</scope>
    <source>
        <strain evidence="2 3">DSM 10617</strain>
    </source>
</reference>
<feature type="domain" description="STAS" evidence="1">
    <location>
        <begin position="18"/>
        <end position="73"/>
    </location>
</feature>
<dbReference type="OrthoDB" id="8908566at2"/>
<evidence type="ECO:0000313" key="2">
    <source>
        <dbReference type="EMBL" id="RZS52937.1"/>
    </source>
</evidence>
<dbReference type="PANTHER" id="PTHR35849:SF2">
    <property type="entry name" value="BLR2341 PROTEIN"/>
    <property type="match status" value="1"/>
</dbReference>
<proteinExistence type="predicted"/>
<dbReference type="PROSITE" id="PS50801">
    <property type="entry name" value="STAS"/>
    <property type="match status" value="1"/>
</dbReference>
<dbReference type="PANTHER" id="PTHR35849">
    <property type="entry name" value="BLR2341 PROTEIN"/>
    <property type="match status" value="1"/>
</dbReference>
<dbReference type="EMBL" id="SGWV01000010">
    <property type="protein sequence ID" value="RZS52937.1"/>
    <property type="molecule type" value="Genomic_DNA"/>
</dbReference>